<gene>
    <name evidence="1" type="ordered locus">Minf_1913</name>
</gene>
<protein>
    <submittedName>
        <fullName evidence="1">Uncharacterized protein</fullName>
    </submittedName>
</protein>
<evidence type="ECO:0000313" key="1">
    <source>
        <dbReference type="EMBL" id="ACD83967.1"/>
    </source>
</evidence>
<dbReference type="AlphaFoldDB" id="B3DY15"/>
<evidence type="ECO:0000313" key="2">
    <source>
        <dbReference type="Proteomes" id="UP000009149"/>
    </source>
</evidence>
<organism evidence="1 2">
    <name type="scientific">Methylacidiphilum infernorum (isolate V4)</name>
    <name type="common">Methylokorus infernorum (strain V4)</name>
    <dbReference type="NCBI Taxonomy" id="481448"/>
    <lineage>
        <taxon>Bacteria</taxon>
        <taxon>Pseudomonadati</taxon>
        <taxon>Verrucomicrobiota</taxon>
        <taxon>Methylacidiphilae</taxon>
        <taxon>Methylacidiphilales</taxon>
        <taxon>Methylacidiphilaceae</taxon>
        <taxon>Methylacidiphilum (ex Ratnadevi et al. 2023)</taxon>
    </lineage>
</organism>
<dbReference type="STRING" id="481448.Minf_1913"/>
<dbReference type="EMBL" id="CP000975">
    <property type="protein sequence ID" value="ACD83967.1"/>
    <property type="molecule type" value="Genomic_DNA"/>
</dbReference>
<name>B3DY15_METI4</name>
<sequence length="47" mass="5790">MQEFLCSGIMFKKNNIYWYAKVFIAISKNEKRFIVKKKRFIEKRTGR</sequence>
<dbReference type="HOGENOM" id="CLU_3170123_0_0_0"/>
<dbReference type="Proteomes" id="UP000009149">
    <property type="component" value="Chromosome"/>
</dbReference>
<proteinExistence type="predicted"/>
<accession>B3DY15</accession>
<dbReference type="KEGG" id="min:Minf_1913"/>
<reference evidence="1 2" key="1">
    <citation type="journal article" date="2008" name="Biol. Direct">
        <title>Complete genome sequence of the extremely acidophilic methanotroph isolate V4, Methylacidiphilum infernorum, a representative of the bacterial phylum Verrucomicrobia.</title>
        <authorList>
            <person name="Hou S."/>
            <person name="Makarova K.S."/>
            <person name="Saw J.H."/>
            <person name="Senin P."/>
            <person name="Ly B.V."/>
            <person name="Zhou Z."/>
            <person name="Ren Y."/>
            <person name="Wang J."/>
            <person name="Galperin M.Y."/>
            <person name="Omelchenko M.V."/>
            <person name="Wolf Y.I."/>
            <person name="Yutin N."/>
            <person name="Koonin E.V."/>
            <person name="Stott M.B."/>
            <person name="Mountain B.W."/>
            <person name="Crowe M.A."/>
            <person name="Smirnova A.V."/>
            <person name="Dunfield P.F."/>
            <person name="Feng L."/>
            <person name="Wang L."/>
            <person name="Alam M."/>
        </authorList>
    </citation>
    <scope>NUCLEOTIDE SEQUENCE [LARGE SCALE GENOMIC DNA]</scope>
    <source>
        <strain evidence="2">Isolate V4</strain>
    </source>
</reference>